<keyword evidence="2" id="KW-1185">Reference proteome</keyword>
<organism evidence="3">
    <name type="scientific">Angiostrongylus costaricensis</name>
    <name type="common">Nematode worm</name>
    <dbReference type="NCBI Taxonomy" id="334426"/>
    <lineage>
        <taxon>Eukaryota</taxon>
        <taxon>Metazoa</taxon>
        <taxon>Ecdysozoa</taxon>
        <taxon>Nematoda</taxon>
        <taxon>Chromadorea</taxon>
        <taxon>Rhabditida</taxon>
        <taxon>Rhabditina</taxon>
        <taxon>Rhabditomorpha</taxon>
        <taxon>Strongyloidea</taxon>
        <taxon>Metastrongylidae</taxon>
        <taxon>Angiostrongylus</taxon>
    </lineage>
</organism>
<reference evidence="3" key="1">
    <citation type="submission" date="2017-02" db="UniProtKB">
        <authorList>
            <consortium name="WormBaseParasite"/>
        </authorList>
    </citation>
    <scope>IDENTIFICATION</scope>
</reference>
<proteinExistence type="predicted"/>
<gene>
    <name evidence="1" type="ORF">ACOC_LOCUS2660</name>
</gene>
<dbReference type="Proteomes" id="UP000267027">
    <property type="component" value="Unassembled WGS sequence"/>
</dbReference>
<accession>A0A0R3PEW5</accession>
<sequence>MLNSKLRKLFAKFNVDKEMKIQSVSKKKHQKKNHVTSLIFDYSSPFDVVKWSRVCKQFKRITDNRVQHMLYLDVLRFDITQILPRGTLGDGDFFRHPTCNLLAHREHRSILLAAHIQWTTKEVTKLRAAIQYFGRSAHTITVGDYQSITSRQMLGIESLFVPADSFQEVTVEMSNLKQIQYESRKTETFSRFQLDACIAELCVAGQCTTDISTWFAFQAAAGGADPMPMMDGIQIPGWLQADMKFNQSTYLCQTDTDLPPWNPTTQRIPLGPLFPKAKEITFRCTVPQLRRMRRLAVYRTPATLIFSPEQLQVFRLSIIGARNRAPATLKLRPFREWLDADQLGNKLCIQFS</sequence>
<name>A0A0R3PEW5_ANGCS</name>
<evidence type="ECO:0000313" key="3">
    <source>
        <dbReference type="WBParaSite" id="ACOC_0000265901-mRNA-1"/>
    </source>
</evidence>
<dbReference type="OrthoDB" id="5832634at2759"/>
<evidence type="ECO:0000313" key="2">
    <source>
        <dbReference type="Proteomes" id="UP000267027"/>
    </source>
</evidence>
<protein>
    <submittedName>
        <fullName evidence="3">F-box domain-containing protein</fullName>
    </submittedName>
</protein>
<dbReference type="AlphaFoldDB" id="A0A0R3PEW5"/>
<reference evidence="1 2" key="2">
    <citation type="submission" date="2018-11" db="EMBL/GenBank/DDBJ databases">
        <authorList>
            <consortium name="Pathogen Informatics"/>
        </authorList>
    </citation>
    <scope>NUCLEOTIDE SEQUENCE [LARGE SCALE GENOMIC DNA]</scope>
    <source>
        <strain evidence="1 2">Costa Rica</strain>
    </source>
</reference>
<dbReference type="WBParaSite" id="ACOC_0000265901-mRNA-1">
    <property type="protein sequence ID" value="ACOC_0000265901-mRNA-1"/>
    <property type="gene ID" value="ACOC_0000265901"/>
</dbReference>
<dbReference type="EMBL" id="UYYA01000576">
    <property type="protein sequence ID" value="VDM54245.1"/>
    <property type="molecule type" value="Genomic_DNA"/>
</dbReference>
<dbReference type="OMA" id="WFAFQSA"/>
<evidence type="ECO:0000313" key="1">
    <source>
        <dbReference type="EMBL" id="VDM54245.1"/>
    </source>
</evidence>